<dbReference type="Proteomes" id="UP000064967">
    <property type="component" value="Chromosome"/>
</dbReference>
<dbReference type="PATRIC" id="fig|1391654.3.peg.4213"/>
<dbReference type="InterPro" id="IPR029000">
    <property type="entry name" value="Cyclophilin-like_dom_sf"/>
</dbReference>
<dbReference type="CDD" id="cd00317">
    <property type="entry name" value="cyclophilin"/>
    <property type="match status" value="1"/>
</dbReference>
<organism evidence="7 8">
    <name type="scientific">Labilithrix luteola</name>
    <dbReference type="NCBI Taxonomy" id="1391654"/>
    <lineage>
        <taxon>Bacteria</taxon>
        <taxon>Pseudomonadati</taxon>
        <taxon>Myxococcota</taxon>
        <taxon>Polyangia</taxon>
        <taxon>Polyangiales</taxon>
        <taxon>Labilitrichaceae</taxon>
        <taxon>Labilithrix</taxon>
    </lineage>
</organism>
<dbReference type="Pfam" id="PF00160">
    <property type="entry name" value="Pro_isomerase"/>
    <property type="match status" value="1"/>
</dbReference>
<dbReference type="SUPFAM" id="SSF50891">
    <property type="entry name" value="Cyclophilin-like"/>
    <property type="match status" value="1"/>
</dbReference>
<reference evidence="7 8" key="1">
    <citation type="submission" date="2015-08" db="EMBL/GenBank/DDBJ databases">
        <authorList>
            <person name="Babu N.S."/>
            <person name="Beckwith C.J."/>
            <person name="Beseler K.G."/>
            <person name="Brison A."/>
            <person name="Carone J.V."/>
            <person name="Caskin T.P."/>
            <person name="Diamond M."/>
            <person name="Durham M.E."/>
            <person name="Foxe J.M."/>
            <person name="Go M."/>
            <person name="Henderson B.A."/>
            <person name="Jones I.B."/>
            <person name="McGettigan J.A."/>
            <person name="Micheletti S.J."/>
            <person name="Nasrallah M.E."/>
            <person name="Ortiz D."/>
            <person name="Piller C.R."/>
            <person name="Privatt S.R."/>
            <person name="Schneider S.L."/>
            <person name="Sharp S."/>
            <person name="Smith T.C."/>
            <person name="Stanton J.D."/>
            <person name="Ullery H.E."/>
            <person name="Wilson R.J."/>
            <person name="Serrano M.G."/>
            <person name="Buck G."/>
            <person name="Lee V."/>
            <person name="Wang Y."/>
            <person name="Carvalho R."/>
            <person name="Voegtly L."/>
            <person name="Shi R."/>
            <person name="Duckworth R."/>
            <person name="Johnson A."/>
            <person name="Loviza R."/>
            <person name="Walstead R."/>
            <person name="Shah Z."/>
            <person name="Kiflezghi M."/>
            <person name="Wade K."/>
            <person name="Ball S.L."/>
            <person name="Bradley K.W."/>
            <person name="Asai D.J."/>
            <person name="Bowman C.A."/>
            <person name="Russell D.A."/>
            <person name="Pope W.H."/>
            <person name="Jacobs-Sera D."/>
            <person name="Hendrix R.W."/>
            <person name="Hatfull G.F."/>
        </authorList>
    </citation>
    <scope>NUCLEOTIDE SEQUENCE [LARGE SCALE GENOMIC DNA]</scope>
    <source>
        <strain evidence="7 8">DSM 27648</strain>
    </source>
</reference>
<feature type="compositionally biased region" description="Low complexity" evidence="5">
    <location>
        <begin position="8"/>
        <end position="24"/>
    </location>
</feature>
<dbReference type="InterPro" id="IPR002130">
    <property type="entry name" value="Cyclophilin-type_PPIase_dom"/>
</dbReference>
<sequence length="232" mass="24490">MEAKAEPPAKATSSASAPLPAEPAYVDGGADPTGGNFTLADATAGMTSRGPLFATIKTSLGDLRCKLFDDKAPITVANFVGLARGERPWKDPKTGAWVKRPAYDGTTFHRVIKGFMIQGGDPTGTGRGEPGFTFPDEMWGAKHDKPGLLCMANRGPNTNGMQFFITDAKTPHIDRSYTIFGECSPVDTVHALAAVRTGPLDKPVQPLEIRTVEITRGAAPPKPSGSTPPTGR</sequence>
<dbReference type="InterPro" id="IPR020892">
    <property type="entry name" value="Cyclophilin-type_PPIase_CS"/>
</dbReference>
<evidence type="ECO:0000313" key="7">
    <source>
        <dbReference type="EMBL" id="AKU97492.1"/>
    </source>
</evidence>
<keyword evidence="2 4" id="KW-0697">Rotamase</keyword>
<dbReference type="InterPro" id="IPR044666">
    <property type="entry name" value="Cyclophilin_A-like"/>
</dbReference>
<feature type="region of interest" description="Disordered" evidence="5">
    <location>
        <begin position="1"/>
        <end position="30"/>
    </location>
</feature>
<dbReference type="PROSITE" id="PS50072">
    <property type="entry name" value="CSA_PPIASE_2"/>
    <property type="match status" value="1"/>
</dbReference>
<evidence type="ECO:0000256" key="3">
    <source>
        <dbReference type="ARBA" id="ARBA00023235"/>
    </source>
</evidence>
<dbReference type="EC" id="5.2.1.8" evidence="4"/>
<evidence type="ECO:0000256" key="5">
    <source>
        <dbReference type="SAM" id="MobiDB-lite"/>
    </source>
</evidence>
<dbReference type="GO" id="GO:0003755">
    <property type="term" value="F:peptidyl-prolyl cis-trans isomerase activity"/>
    <property type="evidence" value="ECO:0007669"/>
    <property type="project" value="UniProtKB-UniRule"/>
</dbReference>
<dbReference type="STRING" id="1391654.AKJ09_04156"/>
<dbReference type="KEGG" id="llu:AKJ09_04156"/>
<gene>
    <name evidence="7" type="ORF">AKJ09_04156</name>
</gene>
<comment type="catalytic activity">
    <reaction evidence="4">
        <text>[protein]-peptidylproline (omega=180) = [protein]-peptidylproline (omega=0)</text>
        <dbReference type="Rhea" id="RHEA:16237"/>
        <dbReference type="Rhea" id="RHEA-COMP:10747"/>
        <dbReference type="Rhea" id="RHEA-COMP:10748"/>
        <dbReference type="ChEBI" id="CHEBI:83833"/>
        <dbReference type="ChEBI" id="CHEBI:83834"/>
        <dbReference type="EC" id="5.2.1.8"/>
    </reaction>
</comment>
<keyword evidence="3 4" id="KW-0413">Isomerase</keyword>
<feature type="domain" description="PPIase cyclophilin-type" evidence="6">
    <location>
        <begin position="58"/>
        <end position="214"/>
    </location>
</feature>
<evidence type="ECO:0000256" key="2">
    <source>
        <dbReference type="ARBA" id="ARBA00023110"/>
    </source>
</evidence>
<dbReference type="PANTHER" id="PTHR45625">
    <property type="entry name" value="PEPTIDYL-PROLYL CIS-TRANS ISOMERASE-RELATED"/>
    <property type="match status" value="1"/>
</dbReference>
<evidence type="ECO:0000256" key="4">
    <source>
        <dbReference type="RuleBase" id="RU363019"/>
    </source>
</evidence>
<name>A0A0K1PVD6_9BACT</name>
<evidence type="ECO:0000256" key="1">
    <source>
        <dbReference type="ARBA" id="ARBA00007365"/>
    </source>
</evidence>
<accession>A0A0K1PVD6</accession>
<dbReference type="PROSITE" id="PS00170">
    <property type="entry name" value="CSA_PPIASE_1"/>
    <property type="match status" value="1"/>
</dbReference>
<evidence type="ECO:0000259" key="6">
    <source>
        <dbReference type="PROSITE" id="PS50072"/>
    </source>
</evidence>
<proteinExistence type="inferred from homology"/>
<protein>
    <recommendedName>
        <fullName evidence="4">Peptidyl-prolyl cis-trans isomerase</fullName>
        <shortName evidence="4">PPIase</shortName>
        <ecNumber evidence="4">5.2.1.8</ecNumber>
    </recommendedName>
</protein>
<dbReference type="PRINTS" id="PR00153">
    <property type="entry name" value="CSAPPISMRASE"/>
</dbReference>
<keyword evidence="8" id="KW-1185">Reference proteome</keyword>
<dbReference type="EMBL" id="CP012333">
    <property type="protein sequence ID" value="AKU97492.1"/>
    <property type="molecule type" value="Genomic_DNA"/>
</dbReference>
<evidence type="ECO:0000313" key="8">
    <source>
        <dbReference type="Proteomes" id="UP000064967"/>
    </source>
</evidence>
<dbReference type="PANTHER" id="PTHR45625:SF4">
    <property type="entry name" value="PEPTIDYLPROLYL ISOMERASE DOMAIN AND WD REPEAT-CONTAINING PROTEIN 1"/>
    <property type="match status" value="1"/>
</dbReference>
<dbReference type="GO" id="GO:0006457">
    <property type="term" value="P:protein folding"/>
    <property type="evidence" value="ECO:0007669"/>
    <property type="project" value="InterPro"/>
</dbReference>
<comment type="similarity">
    <text evidence="1 4">Belongs to the cyclophilin-type PPIase family.</text>
</comment>
<feature type="region of interest" description="Disordered" evidence="5">
    <location>
        <begin position="212"/>
        <end position="232"/>
    </location>
</feature>
<dbReference type="Gene3D" id="2.40.100.10">
    <property type="entry name" value="Cyclophilin-like"/>
    <property type="match status" value="1"/>
</dbReference>
<comment type="function">
    <text evidence="4">PPIases accelerate the folding of proteins. It catalyzes the cis-trans isomerization of proline imidic peptide bonds in oligopeptides.</text>
</comment>
<dbReference type="AlphaFoldDB" id="A0A0K1PVD6"/>